<dbReference type="SUPFAM" id="SSF48452">
    <property type="entry name" value="TPR-like"/>
    <property type="match status" value="1"/>
</dbReference>
<keyword evidence="2 3" id="KW-0802">TPR repeat</keyword>
<dbReference type="RefSeq" id="WP_053010623.1">
    <property type="nucleotide sequence ID" value="NZ_CP008746.1"/>
</dbReference>
<accession>A0A0G3C7N2</accession>
<protein>
    <submittedName>
        <fullName evidence="5">TPR repeat-containing protein</fullName>
    </submittedName>
</protein>
<feature type="repeat" description="TPR" evidence="3">
    <location>
        <begin position="22"/>
        <end position="55"/>
    </location>
</feature>
<dbReference type="SMART" id="SM00028">
    <property type="entry name" value="TPR"/>
    <property type="match status" value="2"/>
</dbReference>
<proteinExistence type="predicted"/>
<keyword evidence="4" id="KW-0812">Transmembrane</keyword>
<gene>
    <name evidence="5" type="ORF">MCM1_0951</name>
</gene>
<keyword evidence="4" id="KW-0472">Membrane</keyword>
<dbReference type="Gene3D" id="1.25.40.10">
    <property type="entry name" value="Tetratricopeptide repeat domain"/>
    <property type="match status" value="1"/>
</dbReference>
<dbReference type="PROSITE" id="PS50005">
    <property type="entry name" value="TPR"/>
    <property type="match status" value="2"/>
</dbReference>
<evidence type="ECO:0000313" key="5">
    <source>
        <dbReference type="EMBL" id="AKJ38014.1"/>
    </source>
</evidence>
<dbReference type="PANTHER" id="PTHR44943">
    <property type="entry name" value="CELLULOSE SYNTHASE OPERON PROTEIN C"/>
    <property type="match status" value="1"/>
</dbReference>
<dbReference type="PATRIC" id="fig|796385.3.peg.1193"/>
<dbReference type="GeneID" id="25455659"/>
<feature type="transmembrane region" description="Helical" evidence="4">
    <location>
        <begin position="413"/>
        <end position="431"/>
    </location>
</feature>
<sequence length="480" mass="55515">MGCNEETEEKYKLALEVDPNDADIHSDYGKLLYEMGRNEEAEEQFKLSLKSDPNNVYYLYDYGLLLFNMERIEESEEQFKRAIRLSPSIPDSHIAYSILLLFKELEEDAIEEMKEASRAFREKGDEIREHLVLAWLYEKLADIYYLSIKYQESGQYAEMAGNEFIEASKQAGEDFKRTSLTKGYTLKGRAEIRKLDLPDLQPPYNIKMCTKVMKGIYHASEYYKKAAEVSPEENQICNACSLSMRCLSEMLDNMLLLVEPEPKKTPEIKTEVEKWREELANCEKIYKENEKGKNFIQSLSKLMACLDNLARYKESTMLMEKITLEDCIGELIGISNRIEGPLQKIINDSATQIEQCKDKIIPYKGIETKLCSVINETQKLESMQCIEPIIEINSSFKPKKSAILKWIYEYRKIVAISMLFCILVGLFSVISKNNLISPILTKYIPTKDNSYIFLIGLSAFTFLFGPAIVPRVWAKFKRKD</sequence>
<keyword evidence="4" id="KW-1133">Transmembrane helix</keyword>
<evidence type="ECO:0000313" key="6">
    <source>
        <dbReference type="Proteomes" id="UP000035331"/>
    </source>
</evidence>
<dbReference type="InterPro" id="IPR019734">
    <property type="entry name" value="TPR_rpt"/>
</dbReference>
<dbReference type="PANTHER" id="PTHR44943:SF8">
    <property type="entry name" value="TPR REPEAT-CONTAINING PROTEIN MJ0263"/>
    <property type="match status" value="1"/>
</dbReference>
<name>A0A0G3C7N2_METBA</name>
<feature type="transmembrane region" description="Helical" evidence="4">
    <location>
        <begin position="451"/>
        <end position="474"/>
    </location>
</feature>
<organism evidence="5 6">
    <name type="scientific">Methanosarcina barkeri CM1</name>
    <dbReference type="NCBI Taxonomy" id="796385"/>
    <lineage>
        <taxon>Archaea</taxon>
        <taxon>Methanobacteriati</taxon>
        <taxon>Methanobacteriota</taxon>
        <taxon>Stenosarchaea group</taxon>
        <taxon>Methanomicrobia</taxon>
        <taxon>Methanosarcinales</taxon>
        <taxon>Methanosarcinaceae</taxon>
        <taxon>Methanosarcina</taxon>
    </lineage>
</organism>
<dbReference type="EMBL" id="CP008746">
    <property type="protein sequence ID" value="AKJ38014.1"/>
    <property type="molecule type" value="Genomic_DNA"/>
</dbReference>
<keyword evidence="1" id="KW-0677">Repeat</keyword>
<evidence type="ECO:0000256" key="4">
    <source>
        <dbReference type="SAM" id="Phobius"/>
    </source>
</evidence>
<feature type="repeat" description="TPR" evidence="3">
    <location>
        <begin position="56"/>
        <end position="89"/>
    </location>
</feature>
<dbReference type="Proteomes" id="UP000035331">
    <property type="component" value="Chromosome"/>
</dbReference>
<dbReference type="InterPro" id="IPR051685">
    <property type="entry name" value="Ycf3/AcsC/BcsC/TPR_MFPF"/>
</dbReference>
<reference evidence="6" key="1">
    <citation type="submission" date="2014-06" db="EMBL/GenBank/DDBJ databases">
        <title>The complete genome sequence of Methanosarcina barkeri CM1.</title>
        <authorList>
            <consortium name="Pastoral Greenhouse Gas Research Consortium"/>
            <person name="Lambie S.C."/>
            <person name="Leahy S.C."/>
            <person name="Kelly W.J."/>
            <person name="Li D."/>
            <person name="Reilly K."/>
            <person name="Attwood G.T."/>
            <person name="Altermann E."/>
        </authorList>
    </citation>
    <scope>NUCLEOTIDE SEQUENCE [LARGE SCALE GENOMIC DNA]</scope>
    <source>
        <strain evidence="6">CM1</strain>
    </source>
</reference>
<evidence type="ECO:0000256" key="2">
    <source>
        <dbReference type="ARBA" id="ARBA00022803"/>
    </source>
</evidence>
<reference evidence="5 6" key="2">
    <citation type="journal article" date="2015" name="Stand. Genomic Sci.">
        <title>The complete genome sequence of the rumen methanogen Methanosarcina barkeri CM1.</title>
        <authorList>
            <person name="Lambie S.C."/>
            <person name="Kelly W.J."/>
            <person name="Leahy S.C."/>
            <person name="Li D."/>
            <person name="Reilly K."/>
            <person name="McAllister T.A."/>
            <person name="Valle E.R."/>
            <person name="Attwood G.T."/>
            <person name="Altermann E."/>
        </authorList>
    </citation>
    <scope>NUCLEOTIDE SEQUENCE [LARGE SCALE GENOMIC DNA]</scope>
    <source>
        <strain evidence="5 6">CM1</strain>
    </source>
</reference>
<dbReference type="AlphaFoldDB" id="A0A0G3C7N2"/>
<dbReference type="Pfam" id="PF14559">
    <property type="entry name" value="TPR_19"/>
    <property type="match status" value="1"/>
</dbReference>
<evidence type="ECO:0000256" key="1">
    <source>
        <dbReference type="ARBA" id="ARBA00022737"/>
    </source>
</evidence>
<dbReference type="InterPro" id="IPR011990">
    <property type="entry name" value="TPR-like_helical_dom_sf"/>
</dbReference>
<evidence type="ECO:0000256" key="3">
    <source>
        <dbReference type="PROSITE-ProRule" id="PRU00339"/>
    </source>
</evidence>